<comment type="caution">
    <text evidence="1">The sequence shown here is derived from an EMBL/GenBank/DDBJ whole genome shotgun (WGS) entry which is preliminary data.</text>
</comment>
<accession>A0AAD5KCU6</accession>
<protein>
    <submittedName>
        <fullName evidence="1">Uncharacterized protein</fullName>
    </submittedName>
</protein>
<reference evidence="1" key="1">
    <citation type="journal article" date="2022" name="IScience">
        <title>Evolution of zygomycete secretomes and the origins of terrestrial fungal ecologies.</title>
        <authorList>
            <person name="Chang Y."/>
            <person name="Wang Y."/>
            <person name="Mondo S."/>
            <person name="Ahrendt S."/>
            <person name="Andreopoulos W."/>
            <person name="Barry K."/>
            <person name="Beard J."/>
            <person name="Benny G.L."/>
            <person name="Blankenship S."/>
            <person name="Bonito G."/>
            <person name="Cuomo C."/>
            <person name="Desiro A."/>
            <person name="Gervers K.A."/>
            <person name="Hundley H."/>
            <person name="Kuo A."/>
            <person name="LaButti K."/>
            <person name="Lang B.F."/>
            <person name="Lipzen A."/>
            <person name="O'Donnell K."/>
            <person name="Pangilinan J."/>
            <person name="Reynolds N."/>
            <person name="Sandor L."/>
            <person name="Smith M.E."/>
            <person name="Tsang A."/>
            <person name="Grigoriev I.V."/>
            <person name="Stajich J.E."/>
            <person name="Spatafora J.W."/>
        </authorList>
    </citation>
    <scope>NUCLEOTIDE SEQUENCE</scope>
    <source>
        <strain evidence="1">RSA 2281</strain>
    </source>
</reference>
<sequence length="402" mass="45309">MSDYLSHHGLYIVGQTLTELRLSSISMVNVPLAIILSSCRNLASLDLNVKSVATIELTQLSHTTALRAITLNLTYPMANPDELLSLFRHSPYIRFFYLVSILMIRNMTEDILPTLYDYCPKLTTFAAQGVQYLMTPWNTPVRTLLPHFEKSKSTLKTMHLIPAYNANDSSNSSSWGSISTIDLPILTNLNITIPANENKILRYVSTMLYSYPSLERLELESCSLVEDDTMDFEVAEKLYTAIAQLAKLTYLSFHTLTITKENTGPLIHFLQHLARKFPEYGALQDLRFNFCPGIRRNVLLEIAKIKSFEKLYIFATGRNTGTERNTGTLTGEDFALFAELISKLPKLTNLFLGNMEMTEEAAKYLAANTTLTNLNLFGTPGANTLKVYNILVENIENVEIDD</sequence>
<proteinExistence type="predicted"/>
<gene>
    <name evidence="1" type="ORF">BDA99DRAFT_578448</name>
</gene>
<reference evidence="1" key="2">
    <citation type="submission" date="2023-02" db="EMBL/GenBank/DDBJ databases">
        <authorList>
            <consortium name="DOE Joint Genome Institute"/>
            <person name="Mondo S.J."/>
            <person name="Chang Y."/>
            <person name="Wang Y."/>
            <person name="Ahrendt S."/>
            <person name="Andreopoulos W."/>
            <person name="Barry K."/>
            <person name="Beard J."/>
            <person name="Benny G.L."/>
            <person name="Blankenship S."/>
            <person name="Bonito G."/>
            <person name="Cuomo C."/>
            <person name="Desiro A."/>
            <person name="Gervers K.A."/>
            <person name="Hundley H."/>
            <person name="Kuo A."/>
            <person name="LaButti K."/>
            <person name="Lang B.F."/>
            <person name="Lipzen A."/>
            <person name="O'Donnell K."/>
            <person name="Pangilinan J."/>
            <person name="Reynolds N."/>
            <person name="Sandor L."/>
            <person name="Smith M.W."/>
            <person name="Tsang A."/>
            <person name="Grigoriev I.V."/>
            <person name="Stajich J.E."/>
            <person name="Spatafora J.W."/>
        </authorList>
    </citation>
    <scope>NUCLEOTIDE SEQUENCE</scope>
    <source>
        <strain evidence="1">RSA 2281</strain>
    </source>
</reference>
<dbReference type="EMBL" id="JAIXMP010000001">
    <property type="protein sequence ID" value="KAI9278808.1"/>
    <property type="molecule type" value="Genomic_DNA"/>
</dbReference>
<dbReference type="InterPro" id="IPR032675">
    <property type="entry name" value="LRR_dom_sf"/>
</dbReference>
<dbReference type="Gene3D" id="3.80.10.10">
    <property type="entry name" value="Ribonuclease Inhibitor"/>
    <property type="match status" value="1"/>
</dbReference>
<keyword evidence="2" id="KW-1185">Reference proteome</keyword>
<dbReference type="Proteomes" id="UP001209540">
    <property type="component" value="Unassembled WGS sequence"/>
</dbReference>
<dbReference type="SUPFAM" id="SSF52047">
    <property type="entry name" value="RNI-like"/>
    <property type="match status" value="1"/>
</dbReference>
<evidence type="ECO:0000313" key="2">
    <source>
        <dbReference type="Proteomes" id="UP001209540"/>
    </source>
</evidence>
<dbReference type="AlphaFoldDB" id="A0AAD5KCU6"/>
<evidence type="ECO:0000313" key="1">
    <source>
        <dbReference type="EMBL" id="KAI9278808.1"/>
    </source>
</evidence>
<name>A0AAD5KCU6_9FUNG</name>
<organism evidence="1 2">
    <name type="scientific">Phascolomyces articulosus</name>
    <dbReference type="NCBI Taxonomy" id="60185"/>
    <lineage>
        <taxon>Eukaryota</taxon>
        <taxon>Fungi</taxon>
        <taxon>Fungi incertae sedis</taxon>
        <taxon>Mucoromycota</taxon>
        <taxon>Mucoromycotina</taxon>
        <taxon>Mucoromycetes</taxon>
        <taxon>Mucorales</taxon>
        <taxon>Lichtheimiaceae</taxon>
        <taxon>Phascolomyces</taxon>
    </lineage>
</organism>